<keyword evidence="7" id="KW-1185">Reference proteome</keyword>
<dbReference type="GO" id="GO:0004674">
    <property type="term" value="F:protein serine/threonine kinase activity"/>
    <property type="evidence" value="ECO:0007669"/>
    <property type="project" value="UniProtKB-KW"/>
</dbReference>
<evidence type="ECO:0000256" key="2">
    <source>
        <dbReference type="ARBA" id="ARBA00022741"/>
    </source>
</evidence>
<keyword evidence="1" id="KW-0723">Serine/threonine-protein kinase</keyword>
<evidence type="ECO:0000313" key="6">
    <source>
        <dbReference type="EMBL" id="RAK99855.1"/>
    </source>
</evidence>
<evidence type="ECO:0000256" key="1">
    <source>
        <dbReference type="ARBA" id="ARBA00022527"/>
    </source>
</evidence>
<dbReference type="GeneID" id="37226409"/>
<dbReference type="SMART" id="SM00220">
    <property type="entry name" value="S_TKc"/>
    <property type="match status" value="1"/>
</dbReference>
<feature type="compositionally biased region" description="Polar residues" evidence="4">
    <location>
        <begin position="319"/>
        <end position="335"/>
    </location>
</feature>
<dbReference type="RefSeq" id="XP_025574183.1">
    <property type="nucleotide sequence ID" value="XM_025721544.1"/>
</dbReference>
<dbReference type="AlphaFoldDB" id="A0A395GWF1"/>
<dbReference type="PANTHER" id="PTHR24055">
    <property type="entry name" value="MITOGEN-ACTIVATED PROTEIN KINASE"/>
    <property type="match status" value="1"/>
</dbReference>
<sequence>MSLRIGQVICGKKASYQVMEPLKSATVFKARILPGSDINKEWAVIKTAIGDLERVALRREYSNYQINAFASNQYIRTMYEAIGPIDSTDTSPHLVFEYMDTVLRKVPSNKFRDTELPRNISKSVLSALEVMRSQEMVHTDVNINNVFISNLGGDSPVVKLGDLGMVLRDGFNEQRLQSLPSRAPEVWQGHGCFHSSDVWSVGVMLAQWAAWKNVFGASDKIIEGYPEAYCIAKLMALIGPLGAPTDQYAPDFELAEQLLSMDFGPEFGKVIKVGRLRDELQSVANPPVPTELVDFIIYLLTADPDRRPNACDALRHPYIQSSQSDTDNGTMQGTS</sequence>
<evidence type="ECO:0000256" key="3">
    <source>
        <dbReference type="ARBA" id="ARBA00022840"/>
    </source>
</evidence>
<reference evidence="6 7" key="1">
    <citation type="submission" date="2018-02" db="EMBL/GenBank/DDBJ databases">
        <title>The genomes of Aspergillus section Nigri reveals drivers in fungal speciation.</title>
        <authorList>
            <consortium name="DOE Joint Genome Institute"/>
            <person name="Vesth T.C."/>
            <person name="Nybo J."/>
            <person name="Theobald S."/>
            <person name="Brandl J."/>
            <person name="Frisvad J.C."/>
            <person name="Nielsen K.F."/>
            <person name="Lyhne E.K."/>
            <person name="Kogle M.E."/>
            <person name="Kuo A."/>
            <person name="Riley R."/>
            <person name="Clum A."/>
            <person name="Nolan M."/>
            <person name="Lipzen A."/>
            <person name="Salamov A."/>
            <person name="Henrissat B."/>
            <person name="Wiebenga A."/>
            <person name="De vries R.P."/>
            <person name="Grigoriev I.V."/>
            <person name="Mortensen U.H."/>
            <person name="Andersen M.R."/>
            <person name="Baker S.E."/>
        </authorList>
    </citation>
    <scope>NUCLEOTIDE SEQUENCE [LARGE SCALE GENOMIC DNA]</scope>
    <source>
        <strain evidence="6 7">CBS 121593</strain>
    </source>
</reference>
<name>A0A395GWF1_9EURO</name>
<gene>
    <name evidence="6" type="ORF">BO80DRAFT_446182</name>
</gene>
<dbReference type="Proteomes" id="UP000249402">
    <property type="component" value="Unassembled WGS sequence"/>
</dbReference>
<dbReference type="Gene3D" id="1.10.510.10">
    <property type="entry name" value="Transferase(Phosphotransferase) domain 1"/>
    <property type="match status" value="1"/>
</dbReference>
<accession>A0A395GWF1</accession>
<protein>
    <submittedName>
        <fullName evidence="6">Kinase-like protein</fullName>
    </submittedName>
</protein>
<dbReference type="InterPro" id="IPR011009">
    <property type="entry name" value="Kinase-like_dom_sf"/>
</dbReference>
<dbReference type="InterPro" id="IPR050117">
    <property type="entry name" value="MAPK"/>
</dbReference>
<dbReference type="SUPFAM" id="SSF56112">
    <property type="entry name" value="Protein kinase-like (PK-like)"/>
    <property type="match status" value="1"/>
</dbReference>
<dbReference type="VEuPathDB" id="FungiDB:BO80DRAFT_446182"/>
<keyword evidence="2" id="KW-0547">Nucleotide-binding</keyword>
<evidence type="ECO:0000256" key="4">
    <source>
        <dbReference type="SAM" id="MobiDB-lite"/>
    </source>
</evidence>
<dbReference type="EMBL" id="KZ824444">
    <property type="protein sequence ID" value="RAK99855.1"/>
    <property type="molecule type" value="Genomic_DNA"/>
</dbReference>
<keyword evidence="6" id="KW-0418">Kinase</keyword>
<dbReference type="GO" id="GO:0005524">
    <property type="term" value="F:ATP binding"/>
    <property type="evidence" value="ECO:0007669"/>
    <property type="project" value="UniProtKB-KW"/>
</dbReference>
<proteinExistence type="predicted"/>
<organism evidence="6 7">
    <name type="scientific">Aspergillus ibericus CBS 121593</name>
    <dbReference type="NCBI Taxonomy" id="1448316"/>
    <lineage>
        <taxon>Eukaryota</taxon>
        <taxon>Fungi</taxon>
        <taxon>Dikarya</taxon>
        <taxon>Ascomycota</taxon>
        <taxon>Pezizomycotina</taxon>
        <taxon>Eurotiomycetes</taxon>
        <taxon>Eurotiomycetidae</taxon>
        <taxon>Eurotiales</taxon>
        <taxon>Aspergillaceae</taxon>
        <taxon>Aspergillus</taxon>
        <taxon>Aspergillus subgen. Circumdati</taxon>
    </lineage>
</organism>
<feature type="region of interest" description="Disordered" evidence="4">
    <location>
        <begin position="316"/>
        <end position="335"/>
    </location>
</feature>
<dbReference type="InterPro" id="IPR000719">
    <property type="entry name" value="Prot_kinase_dom"/>
</dbReference>
<dbReference type="Pfam" id="PF00069">
    <property type="entry name" value="Pkinase"/>
    <property type="match status" value="1"/>
</dbReference>
<evidence type="ECO:0000313" key="7">
    <source>
        <dbReference type="Proteomes" id="UP000249402"/>
    </source>
</evidence>
<evidence type="ECO:0000259" key="5">
    <source>
        <dbReference type="PROSITE" id="PS50011"/>
    </source>
</evidence>
<feature type="domain" description="Protein kinase" evidence="5">
    <location>
        <begin position="1"/>
        <end position="319"/>
    </location>
</feature>
<dbReference type="OrthoDB" id="5979581at2759"/>
<keyword evidence="6" id="KW-0808">Transferase</keyword>
<dbReference type="STRING" id="1448316.A0A395GWF1"/>
<dbReference type="PROSITE" id="PS50011">
    <property type="entry name" value="PROTEIN_KINASE_DOM"/>
    <property type="match status" value="1"/>
</dbReference>
<keyword evidence="3" id="KW-0067">ATP-binding</keyword>